<sequence>MVSGLCRGDPHRARDCEDQGSLGFALCALSLIFFMGQSMGCMDLCRATTWSSPTLPFALAMNLSLIPSWIKIVIDVNVISGALRRLRIDICQKICFFFTSEEIAWFNEVLTYDPWARNQGTLMFKRVVSSS</sequence>
<accession>A0A1D6H4M9</accession>
<evidence type="ECO:0000313" key="1">
    <source>
        <dbReference type="EMBL" id="AQK69778.1"/>
    </source>
</evidence>
<proteinExistence type="predicted"/>
<reference evidence="1" key="1">
    <citation type="submission" date="2015-12" db="EMBL/GenBank/DDBJ databases">
        <title>Update maize B73 reference genome by single molecule sequencing technologies.</title>
        <authorList>
            <consortium name="Maize Genome Sequencing Project"/>
            <person name="Ware D."/>
        </authorList>
    </citation>
    <scope>NUCLEOTIDE SEQUENCE</scope>
    <source>
        <tissue evidence="1">Seedling</tissue>
    </source>
</reference>
<name>A0A1D6H4M9_MAIZE</name>
<protein>
    <submittedName>
        <fullName evidence="1">Uncharacterized protein</fullName>
    </submittedName>
</protein>
<gene>
    <name evidence="1" type="ORF">ZEAMMB73_Zm00001d015944</name>
</gene>
<dbReference type="EMBL" id="CM000781">
    <property type="protein sequence ID" value="AQK69778.1"/>
    <property type="molecule type" value="Genomic_DNA"/>
</dbReference>
<dbReference type="InParanoid" id="A0A1D6H4M9"/>
<organism evidence="1">
    <name type="scientific">Zea mays</name>
    <name type="common">Maize</name>
    <dbReference type="NCBI Taxonomy" id="4577"/>
    <lineage>
        <taxon>Eukaryota</taxon>
        <taxon>Viridiplantae</taxon>
        <taxon>Streptophyta</taxon>
        <taxon>Embryophyta</taxon>
        <taxon>Tracheophyta</taxon>
        <taxon>Spermatophyta</taxon>
        <taxon>Magnoliopsida</taxon>
        <taxon>Liliopsida</taxon>
        <taxon>Poales</taxon>
        <taxon>Poaceae</taxon>
        <taxon>PACMAD clade</taxon>
        <taxon>Panicoideae</taxon>
        <taxon>Andropogonodae</taxon>
        <taxon>Andropogoneae</taxon>
        <taxon>Tripsacinae</taxon>
        <taxon>Zea</taxon>
    </lineage>
</organism>
<dbReference type="AlphaFoldDB" id="A0A1D6H4M9"/>